<dbReference type="EMBL" id="CAMPGE010007386">
    <property type="protein sequence ID" value="CAI2366307.1"/>
    <property type="molecule type" value="Genomic_DNA"/>
</dbReference>
<comment type="caution">
    <text evidence="1">The sequence shown here is derived from an EMBL/GenBank/DDBJ whole genome shotgun (WGS) entry which is preliminary data.</text>
</comment>
<gene>
    <name evidence="1" type="ORF">ECRASSUSDP1_LOCUS7580</name>
</gene>
<sequence length="136" mass="15959">MKIGSCLEVDGITKRHTINHDYIPSPKSLSLIKHNRQPQEQSYSHYCKSRYPSEEQAWPDISEIFFCSSLRFFKCVEEGYIQKRPQKQPAMRIMQPRMISQQSIRLLPGGNLMVLSVLDRRKKMSVVVVRYQLTNK</sequence>
<keyword evidence="2" id="KW-1185">Reference proteome</keyword>
<evidence type="ECO:0000313" key="1">
    <source>
        <dbReference type="EMBL" id="CAI2366307.1"/>
    </source>
</evidence>
<reference evidence="1" key="1">
    <citation type="submission" date="2023-07" db="EMBL/GenBank/DDBJ databases">
        <authorList>
            <consortium name="AG Swart"/>
            <person name="Singh M."/>
            <person name="Singh A."/>
            <person name="Seah K."/>
            <person name="Emmerich C."/>
        </authorList>
    </citation>
    <scope>NUCLEOTIDE SEQUENCE</scope>
    <source>
        <strain evidence="1">DP1</strain>
    </source>
</reference>
<dbReference type="AlphaFoldDB" id="A0AAD1UGM3"/>
<name>A0AAD1UGM3_EUPCR</name>
<protein>
    <submittedName>
        <fullName evidence="1">Uncharacterized protein</fullName>
    </submittedName>
</protein>
<organism evidence="1 2">
    <name type="scientific">Euplotes crassus</name>
    <dbReference type="NCBI Taxonomy" id="5936"/>
    <lineage>
        <taxon>Eukaryota</taxon>
        <taxon>Sar</taxon>
        <taxon>Alveolata</taxon>
        <taxon>Ciliophora</taxon>
        <taxon>Intramacronucleata</taxon>
        <taxon>Spirotrichea</taxon>
        <taxon>Hypotrichia</taxon>
        <taxon>Euplotida</taxon>
        <taxon>Euplotidae</taxon>
        <taxon>Moneuplotes</taxon>
    </lineage>
</organism>
<accession>A0AAD1UGM3</accession>
<evidence type="ECO:0000313" key="2">
    <source>
        <dbReference type="Proteomes" id="UP001295684"/>
    </source>
</evidence>
<dbReference type="Proteomes" id="UP001295684">
    <property type="component" value="Unassembled WGS sequence"/>
</dbReference>
<proteinExistence type="predicted"/>